<sequence>MRKIILSSLFLTLVSCGASITSNFTTRLQPISMEQKVVILDIKHIVPLTAKKIGYASFGDTGFSTNCDYNSNLASAREIASKNGANLVKVTEKKEPSFFGSTCYRIKVDFYSYEGDVNQLNQYQIQIN</sequence>
<name>A0ABS5D1X8_9FLAO</name>
<dbReference type="RefSeq" id="WP_210788526.1">
    <property type="nucleotide sequence ID" value="NZ_JAGPXB010000003.1"/>
</dbReference>
<feature type="signal peptide" evidence="1">
    <location>
        <begin position="1"/>
        <end position="18"/>
    </location>
</feature>
<accession>A0ABS5D1X8</accession>
<keyword evidence="3" id="KW-1185">Reference proteome</keyword>
<evidence type="ECO:0000256" key="1">
    <source>
        <dbReference type="SAM" id="SignalP"/>
    </source>
</evidence>
<evidence type="ECO:0000313" key="3">
    <source>
        <dbReference type="Proteomes" id="UP000679008"/>
    </source>
</evidence>
<evidence type="ECO:0000313" key="2">
    <source>
        <dbReference type="EMBL" id="MBQ0908032.1"/>
    </source>
</evidence>
<keyword evidence="1" id="KW-0732">Signal</keyword>
<dbReference type="PROSITE" id="PS51257">
    <property type="entry name" value="PROKAR_LIPOPROTEIN"/>
    <property type="match status" value="1"/>
</dbReference>
<comment type="caution">
    <text evidence="2">The sequence shown here is derived from an EMBL/GenBank/DDBJ whole genome shotgun (WGS) entry which is preliminary data.</text>
</comment>
<evidence type="ECO:0008006" key="4">
    <source>
        <dbReference type="Google" id="ProtNLM"/>
    </source>
</evidence>
<proteinExistence type="predicted"/>
<feature type="chain" id="PRO_5045838628" description="Lipoprotein" evidence="1">
    <location>
        <begin position="19"/>
        <end position="128"/>
    </location>
</feature>
<protein>
    <recommendedName>
        <fullName evidence="4">Lipoprotein</fullName>
    </recommendedName>
</protein>
<dbReference type="Proteomes" id="UP000679008">
    <property type="component" value="Unassembled WGS sequence"/>
</dbReference>
<reference evidence="2 3" key="1">
    <citation type="submission" date="2021-04" db="EMBL/GenBank/DDBJ databases">
        <title>Description of novel Flavobacterium sp. F-328.</title>
        <authorList>
            <person name="Saticioglu I.B."/>
        </authorList>
    </citation>
    <scope>NUCLEOTIDE SEQUENCE [LARGE SCALE GENOMIC DNA]</scope>
    <source>
        <strain evidence="2 3">F-328</strain>
    </source>
</reference>
<organism evidence="2 3">
    <name type="scientific">Flavobacterium erciyesense</name>
    <dbReference type="NCBI Taxonomy" id="2825842"/>
    <lineage>
        <taxon>Bacteria</taxon>
        <taxon>Pseudomonadati</taxon>
        <taxon>Bacteroidota</taxon>
        <taxon>Flavobacteriia</taxon>
        <taxon>Flavobacteriales</taxon>
        <taxon>Flavobacteriaceae</taxon>
        <taxon>Flavobacterium</taxon>
    </lineage>
</organism>
<gene>
    <name evidence="2" type="ORF">KBJ98_04895</name>
</gene>
<dbReference type="EMBL" id="JAGPXB010000003">
    <property type="protein sequence ID" value="MBQ0908032.1"/>
    <property type="molecule type" value="Genomic_DNA"/>
</dbReference>